<dbReference type="NCBIfam" id="TIGR03897">
    <property type="entry name" value="lanti_2_LanM"/>
    <property type="match status" value="1"/>
</dbReference>
<dbReference type="InterPro" id="IPR012341">
    <property type="entry name" value="6hp_glycosidase-like_sf"/>
</dbReference>
<proteinExistence type="predicted"/>
<feature type="region of interest" description="Disordered" evidence="1">
    <location>
        <begin position="951"/>
        <end position="973"/>
    </location>
</feature>
<organism evidence="3 4">
    <name type="scientific">Streptomyces olivaceus</name>
    <dbReference type="NCBI Taxonomy" id="47716"/>
    <lineage>
        <taxon>Bacteria</taxon>
        <taxon>Bacillati</taxon>
        <taxon>Actinomycetota</taxon>
        <taxon>Actinomycetes</taxon>
        <taxon>Kitasatosporales</taxon>
        <taxon>Streptomycetaceae</taxon>
        <taxon>Streptomyces</taxon>
    </lineage>
</organism>
<name>A0ABS7W2Y7_STROV</name>
<evidence type="ECO:0000256" key="1">
    <source>
        <dbReference type="SAM" id="MobiDB-lite"/>
    </source>
</evidence>
<reference evidence="3 4" key="1">
    <citation type="submission" date="2021-06" db="EMBL/GenBank/DDBJ databases">
        <title>Ecological speciation of a Streptomyces species isolated from different habitats and geographic origins.</title>
        <authorList>
            <person name="Wang J."/>
        </authorList>
    </citation>
    <scope>NUCLEOTIDE SEQUENCE [LARGE SCALE GENOMIC DNA]</scope>
    <source>
        <strain evidence="3 4">FXJ8.012</strain>
    </source>
</reference>
<keyword evidence="4" id="KW-1185">Reference proteome</keyword>
<dbReference type="Proteomes" id="UP000758701">
    <property type="component" value="Unassembled WGS sequence"/>
</dbReference>
<dbReference type="InterPro" id="IPR007822">
    <property type="entry name" value="LANC-like"/>
</dbReference>
<protein>
    <submittedName>
        <fullName evidence="3">Type 2 lantipeptide synthetase LanM</fullName>
    </submittedName>
</protein>
<feature type="domain" description="Lantibiotic biosynthesis protein dehydration" evidence="2">
    <location>
        <begin position="131"/>
        <end position="503"/>
    </location>
</feature>
<comment type="caution">
    <text evidence="3">The sequence shown here is derived from an EMBL/GenBank/DDBJ whole genome shotgun (WGS) entry which is preliminary data.</text>
</comment>
<dbReference type="RefSeq" id="WP_166624554.1">
    <property type="nucleotide sequence ID" value="NZ_JAHSST010000003.1"/>
</dbReference>
<dbReference type="EMBL" id="JAHSTP010000003">
    <property type="protein sequence ID" value="MBZ6151541.1"/>
    <property type="molecule type" value="Genomic_DNA"/>
</dbReference>
<accession>A0ABS7W2Y7</accession>
<dbReference type="Pfam" id="PF13575">
    <property type="entry name" value="DUF4135"/>
    <property type="match status" value="1"/>
</dbReference>
<dbReference type="Pfam" id="PF05147">
    <property type="entry name" value="LANC_like"/>
    <property type="match status" value="1"/>
</dbReference>
<evidence type="ECO:0000313" key="4">
    <source>
        <dbReference type="Proteomes" id="UP000758701"/>
    </source>
</evidence>
<gene>
    <name evidence="3" type="primary">lanM</name>
    <name evidence="3" type="ORF">KVH32_10200</name>
</gene>
<evidence type="ECO:0000313" key="3">
    <source>
        <dbReference type="EMBL" id="MBZ6151541.1"/>
    </source>
</evidence>
<dbReference type="InterPro" id="IPR025410">
    <property type="entry name" value="Lant_dehyd"/>
</dbReference>
<dbReference type="InterPro" id="IPR017146">
    <property type="entry name" value="Lanti_2_LanM"/>
</dbReference>
<dbReference type="SUPFAM" id="SSF158745">
    <property type="entry name" value="LanC-like"/>
    <property type="match status" value="1"/>
</dbReference>
<evidence type="ECO:0000259" key="2">
    <source>
        <dbReference type="Pfam" id="PF13575"/>
    </source>
</evidence>
<dbReference type="SMART" id="SM01260">
    <property type="entry name" value="LANC_like"/>
    <property type="match status" value="1"/>
</dbReference>
<feature type="region of interest" description="Disordered" evidence="1">
    <location>
        <begin position="1"/>
        <end position="20"/>
    </location>
</feature>
<dbReference type="Gene3D" id="1.50.10.10">
    <property type="match status" value="1"/>
</dbReference>
<sequence>MSDVQVATDARPATGPTAAADAHVVTEPQVAVEDFLPFYRNRIPRQVVVDRLRGPLSQAAAPEHAGTLVDQVWEDLVTAVEGHSLRVLIGEFHEFRQSRGLPATAGSDEAISRFRRHIEDPDNCRELLGRYDVLRRRLTVVLDRFLDAYDDLFTAFRDDRPRLVERGLLTDGGDTLASLITTGGDPHNDNRRVVGVRLAGGGRLVFKPRTLAADDFVRDLYAVVDPYLAHSLGGCVPESLSVGDHGWQSFVTPRAMTGPDQPARYFYRFGALCALFGAIGASDLHDENLLAAGEHPCVIDTEMMLRPGSGTGDGSLEQRLNNHVEASVASTMLVPNVRPESPIDVIMAGVGVSGEQVSGKMKKSALQDGGTDALRLRWEPIVYQHKENVPRLGDEKLASVRFYRDIVAGYTDALGAVRERRAIEEVIGRYAELPVRCLIRSTMVYGRFLDAATQPRYLRDAGESERFLGLLKQFPRQLAPEARAFAGEAERVAMDTGNVPYFTGRAGTTELATHTDRLPGAHPSSPADAARAGLALHAAQSDRYHRFVLEECFGELAEAAPDVMSAQSVFAPVLDTPAGEPWWPHIARILQDIQVTYSDADGVQCGWVGGVGPDRGVPTLLPGNYLSFHDNGGIVTFLQDAAEHDPRFAELYRRADRGLSALLQVYDEAQLRAPESVFTGAASMMLTRPRRQDRAWTARLLERVPERIEAGTLEKDLANGPAGLLMAVLARLEAGQDRLMDEEQLGRLCDLVLGQAATPLDRAWYDVAHGDVGMWWAVSRIGRYLGDAALSGEAADRLTERLSAGELPPVPGWCNGSAGVLLVSAEILTSAGRPEVLTGGRLAELLDGATSSRGDRPVDLSVCHGSSGVVQSLIATSRLLEDRSLLGRAAEYREQTARAAGARGFHTGCPGRTSLLGYMFGWSGIGHTDLMLDEALDGRAPAFVPVALTAAGAPEEPAPPRRPGANVRASAAR</sequence>